<dbReference type="Pfam" id="PF24626">
    <property type="entry name" value="SH3_Tf2-1"/>
    <property type="match status" value="1"/>
</dbReference>
<dbReference type="AlphaFoldDB" id="A0A6L2N4K9"/>
<dbReference type="EMBL" id="BKCJ010007884">
    <property type="protein sequence ID" value="GEU79494.1"/>
    <property type="molecule type" value="Genomic_DNA"/>
</dbReference>
<dbReference type="GO" id="GO:0003964">
    <property type="term" value="F:RNA-directed DNA polymerase activity"/>
    <property type="evidence" value="ECO:0007669"/>
    <property type="project" value="UniProtKB-KW"/>
</dbReference>
<dbReference type="SUPFAM" id="SSF56672">
    <property type="entry name" value="DNA/RNA polymerases"/>
    <property type="match status" value="1"/>
</dbReference>
<dbReference type="InterPro" id="IPR056924">
    <property type="entry name" value="SH3_Tf2-1"/>
</dbReference>
<sequence>MDWLVEHDAVIMCGKKEVHVPYKNKTLVVKGDRGPSRLKVISFIKASVERGCQLFLAQVTEKEPTEKQLQDVHVIREFLKVFPDDFPGLPPPRQVEFRIELVPGAAPVACYHQLRIREEDIPITAFRTRYGHYEFQVMSFGLTNAPVEGSEDFVVYCDASLKGFRAVLMQREKTNMKAEIATYISKCLTYAKVKAEHQKPSGLLQQPKIPEWEWEKITMGFVSGIPRTPSGYDSIWVIVDRLTKSAYFLLMKKTDNIEKLTQLYLKEIVCRHGVPVSIILDQDSHFAFGFGDHFRRPWVPMETTEKIIHIKNRLLVARSQQKSYADVKRKSLELDVGDMVMLKVSPWKGVIHFGKRGKLSPRYVGPFKVIARIGPVAYKLELPDELRGIHNTFHEPVEIMDREVKQLKQSQIPVVKVRWNSRRGSKFTWERKDYFKSKYPHIYRSKRKASKKNRAPGRCFLKGKRM</sequence>
<keyword evidence="4" id="KW-0540">Nuclease</keyword>
<reference evidence="9" key="1">
    <citation type="journal article" date="2019" name="Sci. Rep.">
        <title>Draft genome of Tanacetum cinerariifolium, the natural source of mosquito coil.</title>
        <authorList>
            <person name="Yamashiro T."/>
            <person name="Shiraishi A."/>
            <person name="Satake H."/>
            <person name="Nakayama K."/>
        </authorList>
    </citation>
    <scope>NUCLEOTIDE SEQUENCE</scope>
</reference>
<evidence type="ECO:0000256" key="2">
    <source>
        <dbReference type="ARBA" id="ARBA00022679"/>
    </source>
</evidence>
<keyword evidence="6" id="KW-0378">Hydrolase</keyword>
<gene>
    <name evidence="9" type="ORF">Tci_051472</name>
</gene>
<dbReference type="Gene3D" id="3.10.10.10">
    <property type="entry name" value="HIV Type 1 Reverse Transcriptase, subunit A, domain 1"/>
    <property type="match status" value="1"/>
</dbReference>
<dbReference type="PANTHER" id="PTHR45835">
    <property type="entry name" value="YALI0A06105P"/>
    <property type="match status" value="1"/>
</dbReference>
<keyword evidence="2" id="KW-0808">Transferase</keyword>
<keyword evidence="3" id="KW-0548">Nucleotidyltransferase</keyword>
<keyword evidence="5" id="KW-0255">Endonuclease</keyword>
<dbReference type="GO" id="GO:0008233">
    <property type="term" value="F:peptidase activity"/>
    <property type="evidence" value="ECO:0007669"/>
    <property type="project" value="UniProtKB-KW"/>
</dbReference>
<keyword evidence="7" id="KW-0695">RNA-directed DNA polymerase</keyword>
<dbReference type="InterPro" id="IPR043502">
    <property type="entry name" value="DNA/RNA_pol_sf"/>
</dbReference>
<evidence type="ECO:0000256" key="1">
    <source>
        <dbReference type="ARBA" id="ARBA00022670"/>
    </source>
</evidence>
<dbReference type="GO" id="GO:0003676">
    <property type="term" value="F:nucleic acid binding"/>
    <property type="evidence" value="ECO:0007669"/>
    <property type="project" value="InterPro"/>
</dbReference>
<evidence type="ECO:0000256" key="5">
    <source>
        <dbReference type="ARBA" id="ARBA00022759"/>
    </source>
</evidence>
<dbReference type="GO" id="GO:0004519">
    <property type="term" value="F:endonuclease activity"/>
    <property type="evidence" value="ECO:0007669"/>
    <property type="project" value="UniProtKB-KW"/>
</dbReference>
<name>A0A6L2N4K9_TANCI</name>
<proteinExistence type="predicted"/>
<accession>A0A6L2N4K9</accession>
<evidence type="ECO:0000256" key="3">
    <source>
        <dbReference type="ARBA" id="ARBA00022695"/>
    </source>
</evidence>
<dbReference type="FunFam" id="3.10.10.10:FF:000007">
    <property type="entry name" value="Retrovirus-related Pol polyprotein from transposon 17.6-like Protein"/>
    <property type="match status" value="1"/>
</dbReference>
<evidence type="ECO:0000256" key="4">
    <source>
        <dbReference type="ARBA" id="ARBA00022722"/>
    </source>
</evidence>
<evidence type="ECO:0000259" key="8">
    <source>
        <dbReference type="Pfam" id="PF24626"/>
    </source>
</evidence>
<evidence type="ECO:0000256" key="6">
    <source>
        <dbReference type="ARBA" id="ARBA00022801"/>
    </source>
</evidence>
<dbReference type="InterPro" id="IPR036397">
    <property type="entry name" value="RNaseH_sf"/>
</dbReference>
<protein>
    <recommendedName>
        <fullName evidence="8">Tf2-1-like SH3-like domain-containing protein</fullName>
    </recommendedName>
</protein>
<dbReference type="GO" id="GO:0006508">
    <property type="term" value="P:proteolysis"/>
    <property type="evidence" value="ECO:0007669"/>
    <property type="project" value="UniProtKB-KW"/>
</dbReference>
<comment type="caution">
    <text evidence="9">The sequence shown here is derived from an EMBL/GenBank/DDBJ whole genome shotgun (WGS) entry which is preliminary data.</text>
</comment>
<evidence type="ECO:0000256" key="7">
    <source>
        <dbReference type="ARBA" id="ARBA00022918"/>
    </source>
</evidence>
<dbReference type="Gene3D" id="3.30.420.10">
    <property type="entry name" value="Ribonuclease H-like superfamily/Ribonuclease H"/>
    <property type="match status" value="1"/>
</dbReference>
<dbReference type="PANTHER" id="PTHR45835:SF103">
    <property type="entry name" value="RNA-DIRECTED DNA POLYMERASE"/>
    <property type="match status" value="1"/>
</dbReference>
<organism evidence="9">
    <name type="scientific">Tanacetum cinerariifolium</name>
    <name type="common">Dalmatian daisy</name>
    <name type="synonym">Chrysanthemum cinerariifolium</name>
    <dbReference type="NCBI Taxonomy" id="118510"/>
    <lineage>
        <taxon>Eukaryota</taxon>
        <taxon>Viridiplantae</taxon>
        <taxon>Streptophyta</taxon>
        <taxon>Embryophyta</taxon>
        <taxon>Tracheophyta</taxon>
        <taxon>Spermatophyta</taxon>
        <taxon>Magnoliopsida</taxon>
        <taxon>eudicotyledons</taxon>
        <taxon>Gunneridae</taxon>
        <taxon>Pentapetalae</taxon>
        <taxon>asterids</taxon>
        <taxon>campanulids</taxon>
        <taxon>Asterales</taxon>
        <taxon>Asteraceae</taxon>
        <taxon>Asteroideae</taxon>
        <taxon>Anthemideae</taxon>
        <taxon>Anthemidinae</taxon>
        <taxon>Tanacetum</taxon>
    </lineage>
</organism>
<dbReference type="InterPro" id="IPR012337">
    <property type="entry name" value="RNaseH-like_sf"/>
</dbReference>
<dbReference type="SUPFAM" id="SSF53098">
    <property type="entry name" value="Ribonuclease H-like"/>
    <property type="match status" value="1"/>
</dbReference>
<evidence type="ECO:0000313" key="9">
    <source>
        <dbReference type="EMBL" id="GEU79494.1"/>
    </source>
</evidence>
<keyword evidence="1" id="KW-0645">Protease</keyword>
<feature type="domain" description="Tf2-1-like SH3-like" evidence="8">
    <location>
        <begin position="337"/>
        <end position="394"/>
    </location>
</feature>